<organism evidence="2 3">
    <name type="scientific">Candidatus Iainarchaeum sp</name>
    <dbReference type="NCBI Taxonomy" id="3101447"/>
    <lineage>
        <taxon>Archaea</taxon>
        <taxon>Candidatus Iainarchaeota</taxon>
        <taxon>Candidatus Iainarchaeia</taxon>
        <taxon>Candidatus Iainarchaeales</taxon>
        <taxon>Candidatus Iainarchaeaceae</taxon>
        <taxon>Candidatus Iainarchaeum</taxon>
    </lineage>
</organism>
<dbReference type="AlphaFoldDB" id="A0A7K4BZX9"/>
<proteinExistence type="predicted"/>
<keyword evidence="1" id="KW-1133">Transmembrane helix</keyword>
<gene>
    <name evidence="2" type="ORF">GX950_03195</name>
</gene>
<reference evidence="2 3" key="1">
    <citation type="journal article" date="2020" name="Biotechnol. Biofuels">
        <title>New insights from the biogas microbiome by comprehensive genome-resolved metagenomics of nearly 1600 species originating from multiple anaerobic digesters.</title>
        <authorList>
            <person name="Campanaro S."/>
            <person name="Treu L."/>
            <person name="Rodriguez-R L.M."/>
            <person name="Kovalovszki A."/>
            <person name="Ziels R.M."/>
            <person name="Maus I."/>
            <person name="Zhu X."/>
            <person name="Kougias P.G."/>
            <person name="Basile A."/>
            <person name="Luo G."/>
            <person name="Schluter A."/>
            <person name="Konstantinidis K.T."/>
            <person name="Angelidaki I."/>
        </authorList>
    </citation>
    <scope>NUCLEOTIDE SEQUENCE [LARGE SCALE GENOMIC DNA]</scope>
    <source>
        <strain evidence="2">AS22ysBPME_79</strain>
    </source>
</reference>
<evidence type="ECO:0000256" key="1">
    <source>
        <dbReference type="SAM" id="Phobius"/>
    </source>
</evidence>
<accession>A0A7K4BZX9</accession>
<name>A0A7K4BZX9_9ARCH</name>
<feature type="transmembrane region" description="Helical" evidence="1">
    <location>
        <begin position="79"/>
        <end position="97"/>
    </location>
</feature>
<evidence type="ECO:0000313" key="2">
    <source>
        <dbReference type="EMBL" id="NMA44788.1"/>
    </source>
</evidence>
<dbReference type="Proteomes" id="UP000526302">
    <property type="component" value="Unassembled WGS sequence"/>
</dbReference>
<keyword evidence="1" id="KW-0472">Membrane</keyword>
<comment type="caution">
    <text evidence="2">The sequence shown here is derived from an EMBL/GenBank/DDBJ whole genome shotgun (WGS) entry which is preliminary data.</text>
</comment>
<keyword evidence="1" id="KW-0812">Transmembrane</keyword>
<dbReference type="EMBL" id="JAAZKV010000023">
    <property type="protein sequence ID" value="NMA44788.1"/>
    <property type="molecule type" value="Genomic_DNA"/>
</dbReference>
<sequence>MKCLYIVLPNLVMLDKDFYLIEFEVPELKKQEVKVQKQLDKKAEDIDKNMSVLFSKRVIPEEVIKRYEKSFGVDKTKRAFRFFFFSCLFVLLFLLFFKPGLLSFYSNGSISVKNFSSSKISNIDVVYLDGYELNNVTTIESIDSLDTKKIQVLKKGVYFVLSYRQLPFIVVV</sequence>
<protein>
    <submittedName>
        <fullName evidence="2">Uncharacterized protein</fullName>
    </submittedName>
</protein>
<evidence type="ECO:0000313" key="3">
    <source>
        <dbReference type="Proteomes" id="UP000526302"/>
    </source>
</evidence>